<feature type="transmembrane region" description="Helical" evidence="7">
    <location>
        <begin position="112"/>
        <end position="134"/>
    </location>
</feature>
<comment type="subcellular location">
    <subcellularLocation>
        <location evidence="1">Membrane</location>
        <topology evidence="1">Multi-pass membrane protein</topology>
    </subcellularLocation>
</comment>
<dbReference type="WBParaSite" id="ACRNAN_scaffold11325.g18597.t1">
    <property type="protein sequence ID" value="ACRNAN_scaffold11325.g18597.t1"/>
    <property type="gene ID" value="ACRNAN_scaffold11325.g18597"/>
</dbReference>
<dbReference type="Proteomes" id="UP000887540">
    <property type="component" value="Unplaced"/>
</dbReference>
<dbReference type="Pfam" id="PF00153">
    <property type="entry name" value="Mito_carr"/>
    <property type="match status" value="2"/>
</dbReference>
<keyword evidence="8" id="KW-1185">Reference proteome</keyword>
<sequence length="204" mass="23338">MDVLAQYMMIFNNHTAFCGLAKNKISIAENVACDKLKGKIPLGLRFIRAIYKVDGFRGFYRGLFASALLDIPRAMIFWSGYYNTLSILKELRYFYCLHKSGNGPKICNEKDLLMLQAISGGMAGIIAAICTNPLEMLRIRVQIHRTKIMETLKNMIKYEGYHMFTKGLAPRIISAGAYSFLTMLVYEMVKKLCVKPEYNYLVVW</sequence>
<evidence type="ECO:0000256" key="1">
    <source>
        <dbReference type="ARBA" id="ARBA00004141"/>
    </source>
</evidence>
<keyword evidence="3 5" id="KW-0812">Transmembrane</keyword>
<dbReference type="InterPro" id="IPR023395">
    <property type="entry name" value="MCP_dom_sf"/>
</dbReference>
<dbReference type="InterPro" id="IPR042164">
    <property type="entry name" value="SLC25A44"/>
</dbReference>
<feature type="transmembrane region" description="Helical" evidence="7">
    <location>
        <begin position="168"/>
        <end position="186"/>
    </location>
</feature>
<dbReference type="GO" id="GO:0015658">
    <property type="term" value="F:branched-chain amino acid transmembrane transporter activity"/>
    <property type="evidence" value="ECO:0007669"/>
    <property type="project" value="InterPro"/>
</dbReference>
<keyword evidence="4 5" id="KW-0472">Membrane</keyword>
<reference evidence="9" key="1">
    <citation type="submission" date="2022-11" db="UniProtKB">
        <authorList>
            <consortium name="WormBaseParasite"/>
        </authorList>
    </citation>
    <scope>IDENTIFICATION</scope>
</reference>
<dbReference type="InterPro" id="IPR018108">
    <property type="entry name" value="MCP_transmembrane"/>
</dbReference>
<feature type="repeat" description="Solcar" evidence="5">
    <location>
        <begin position="111"/>
        <end position="192"/>
    </location>
</feature>
<keyword evidence="6" id="KW-0813">Transport</keyword>
<evidence type="ECO:0000313" key="9">
    <source>
        <dbReference type="WBParaSite" id="ACRNAN_scaffold11325.g18597.t1"/>
    </source>
</evidence>
<dbReference type="PANTHER" id="PTHR46314">
    <property type="entry name" value="SOLUTE CARRIER FAMILY 25 MEMBER 44"/>
    <property type="match status" value="1"/>
</dbReference>
<evidence type="ECO:0000256" key="6">
    <source>
        <dbReference type="RuleBase" id="RU000488"/>
    </source>
</evidence>
<dbReference type="SUPFAM" id="SSF103506">
    <property type="entry name" value="Mitochondrial carrier"/>
    <property type="match status" value="1"/>
</dbReference>
<evidence type="ECO:0000256" key="5">
    <source>
        <dbReference type="PROSITE-ProRule" id="PRU00282"/>
    </source>
</evidence>
<evidence type="ECO:0000313" key="8">
    <source>
        <dbReference type="Proteomes" id="UP000887540"/>
    </source>
</evidence>
<dbReference type="AlphaFoldDB" id="A0A914CJN6"/>
<dbReference type="Gene3D" id="1.50.40.10">
    <property type="entry name" value="Mitochondrial carrier domain"/>
    <property type="match status" value="1"/>
</dbReference>
<dbReference type="PANTHER" id="PTHR46314:SF2">
    <property type="entry name" value="SOLUTE CARRIER FAMILY 25 MEMBER 44"/>
    <property type="match status" value="1"/>
</dbReference>
<keyword evidence="7" id="KW-1133">Transmembrane helix</keyword>
<evidence type="ECO:0000256" key="2">
    <source>
        <dbReference type="ARBA" id="ARBA00006375"/>
    </source>
</evidence>
<evidence type="ECO:0000256" key="4">
    <source>
        <dbReference type="ARBA" id="ARBA00023136"/>
    </source>
</evidence>
<dbReference type="GO" id="GO:0009083">
    <property type="term" value="P:branched-chain amino acid catabolic process"/>
    <property type="evidence" value="ECO:0007669"/>
    <property type="project" value="InterPro"/>
</dbReference>
<protein>
    <submittedName>
        <fullName evidence="9">Mitochondrial carrier protein</fullName>
    </submittedName>
</protein>
<evidence type="ECO:0000256" key="3">
    <source>
        <dbReference type="ARBA" id="ARBA00022692"/>
    </source>
</evidence>
<evidence type="ECO:0000256" key="7">
    <source>
        <dbReference type="SAM" id="Phobius"/>
    </source>
</evidence>
<organism evidence="8 9">
    <name type="scientific">Acrobeloides nanus</name>
    <dbReference type="NCBI Taxonomy" id="290746"/>
    <lineage>
        <taxon>Eukaryota</taxon>
        <taxon>Metazoa</taxon>
        <taxon>Ecdysozoa</taxon>
        <taxon>Nematoda</taxon>
        <taxon>Chromadorea</taxon>
        <taxon>Rhabditida</taxon>
        <taxon>Tylenchina</taxon>
        <taxon>Cephalobomorpha</taxon>
        <taxon>Cephaloboidea</taxon>
        <taxon>Cephalobidae</taxon>
        <taxon>Acrobeloides</taxon>
    </lineage>
</organism>
<dbReference type="GO" id="GO:0016020">
    <property type="term" value="C:membrane"/>
    <property type="evidence" value="ECO:0007669"/>
    <property type="project" value="UniProtKB-SubCell"/>
</dbReference>
<comment type="similarity">
    <text evidence="2 6">Belongs to the mitochondrial carrier (TC 2.A.29) family.</text>
</comment>
<dbReference type="GO" id="GO:0005739">
    <property type="term" value="C:mitochondrion"/>
    <property type="evidence" value="ECO:0007669"/>
    <property type="project" value="InterPro"/>
</dbReference>
<accession>A0A914CJN6</accession>
<proteinExistence type="inferred from homology"/>
<name>A0A914CJN6_9BILA</name>
<dbReference type="PROSITE" id="PS50920">
    <property type="entry name" value="SOLCAR"/>
    <property type="match status" value="1"/>
</dbReference>